<protein>
    <submittedName>
        <fullName evidence="4">SH3 domain-containing protein</fullName>
    </submittedName>
</protein>
<evidence type="ECO:0000256" key="1">
    <source>
        <dbReference type="SAM" id="MobiDB-lite"/>
    </source>
</evidence>
<evidence type="ECO:0000259" key="3">
    <source>
        <dbReference type="Pfam" id="PF26571"/>
    </source>
</evidence>
<dbReference type="InterPro" id="IPR009045">
    <property type="entry name" value="Zn_M74/Hedgehog-like"/>
</dbReference>
<comment type="caution">
    <text evidence="4">The sequence shown here is derived from an EMBL/GenBank/DDBJ whole genome shotgun (WGS) entry which is preliminary data.</text>
</comment>
<keyword evidence="5" id="KW-1185">Reference proteome</keyword>
<feature type="chain" id="PRO_5020777873" evidence="2">
    <location>
        <begin position="26"/>
        <end position="299"/>
    </location>
</feature>
<evidence type="ECO:0000256" key="2">
    <source>
        <dbReference type="SAM" id="SignalP"/>
    </source>
</evidence>
<dbReference type="SUPFAM" id="SSF55166">
    <property type="entry name" value="Hedgehog/DD-peptidase"/>
    <property type="match status" value="1"/>
</dbReference>
<dbReference type="InterPro" id="IPR058593">
    <property type="entry name" value="ARB_07466-like_C"/>
</dbReference>
<feature type="signal peptide" evidence="2">
    <location>
        <begin position="1"/>
        <end position="25"/>
    </location>
</feature>
<feature type="domain" description="ARB-07466-like C-terminal" evidence="3">
    <location>
        <begin position="185"/>
        <end position="285"/>
    </location>
</feature>
<dbReference type="Pfam" id="PF26571">
    <property type="entry name" value="VldE"/>
    <property type="match status" value="1"/>
</dbReference>
<feature type="region of interest" description="Disordered" evidence="1">
    <location>
        <begin position="56"/>
        <end position="107"/>
    </location>
</feature>
<dbReference type="Gene3D" id="2.30.30.40">
    <property type="entry name" value="SH3 Domains"/>
    <property type="match status" value="1"/>
</dbReference>
<evidence type="ECO:0000313" key="4">
    <source>
        <dbReference type="EMBL" id="TCC57144.1"/>
    </source>
</evidence>
<organism evidence="4 5">
    <name type="scientific">Kribbella pittospori</name>
    <dbReference type="NCBI Taxonomy" id="722689"/>
    <lineage>
        <taxon>Bacteria</taxon>
        <taxon>Bacillati</taxon>
        <taxon>Actinomycetota</taxon>
        <taxon>Actinomycetes</taxon>
        <taxon>Propionibacteriales</taxon>
        <taxon>Kribbellaceae</taxon>
        <taxon>Kribbella</taxon>
    </lineage>
</organism>
<gene>
    <name evidence="4" type="ORF">E0H73_31860</name>
</gene>
<reference evidence="4 5" key="1">
    <citation type="submission" date="2019-02" db="EMBL/GenBank/DDBJ databases">
        <title>Kribbella capetownensis sp. nov. and Kribbella speibonae sp. nov., isolated from soil.</title>
        <authorList>
            <person name="Curtis S.M."/>
            <person name="Norton I."/>
            <person name="Everest G.J."/>
            <person name="Meyers P.R."/>
        </authorList>
    </citation>
    <scope>NUCLEOTIDE SEQUENCE [LARGE SCALE GENOMIC DNA]</scope>
    <source>
        <strain evidence="4 5">NRRL B-24813</strain>
    </source>
</reference>
<dbReference type="OrthoDB" id="2989771at2"/>
<name>A0A4R0KDF6_9ACTN</name>
<dbReference type="EMBL" id="SJKB01000011">
    <property type="protein sequence ID" value="TCC57144.1"/>
    <property type="molecule type" value="Genomic_DNA"/>
</dbReference>
<accession>A0A4R0KDF6</accession>
<dbReference type="Proteomes" id="UP000291144">
    <property type="component" value="Unassembled WGS sequence"/>
</dbReference>
<sequence length="299" mass="31424">MIRPGIVKVAIPGAAVALVATGSAAALPGQQVHLNTSIASSSLQLARDADISRDALRPPLNVTPSTPAPKPKAAPTAKHLKKQAPIPKPSPTKTRTAEPPKVTGSKYTTTDVNLWSLPLTGVLLDVLPKGTKVSVSGKVDGIWAEVVSDGKSRWVKAQYLSATKPVASTAGAISQAACKSGSSVEDGLTQDAIRVHRAICAKFPDISSYGGLRSGDSGSEHSSGRALDIMVSGSEGQEVADWLHANYKKLGISQLIWSQHIWTVQRSSEGWRAMEDRGSTTANHYDHVHVSVYGNSGTV</sequence>
<dbReference type="AlphaFoldDB" id="A0A4R0KDF6"/>
<evidence type="ECO:0000313" key="5">
    <source>
        <dbReference type="Proteomes" id="UP000291144"/>
    </source>
</evidence>
<proteinExistence type="predicted"/>
<keyword evidence="2" id="KW-0732">Signal</keyword>